<reference evidence="1 2" key="1">
    <citation type="journal article" date="2015" name="Nature">
        <title>rRNA introns, odd ribosomes, and small enigmatic genomes across a large radiation of phyla.</title>
        <authorList>
            <person name="Brown C.T."/>
            <person name="Hug L.A."/>
            <person name="Thomas B.C."/>
            <person name="Sharon I."/>
            <person name="Castelle C.J."/>
            <person name="Singh A."/>
            <person name="Wilkins M.J."/>
            <person name="Williams K.H."/>
            <person name="Banfield J.F."/>
        </authorList>
    </citation>
    <scope>NUCLEOTIDE SEQUENCE [LARGE SCALE GENOMIC DNA]</scope>
</reference>
<accession>A0A0G1T5U1</accession>
<comment type="caution">
    <text evidence="1">The sequence shown here is derived from an EMBL/GenBank/DDBJ whole genome shotgun (WGS) entry which is preliminary data.</text>
</comment>
<dbReference type="AlphaFoldDB" id="A0A0G1T5U1"/>
<evidence type="ECO:0000313" key="1">
    <source>
        <dbReference type="EMBL" id="KKU77141.1"/>
    </source>
</evidence>
<sequence>MLTFNPHFLRLKVFIERKIIVRPLVICCSQRFKEELYAFVKFLEKRGVMVHYPNFRYHSKTFIKKEEYQRMKARGYKDKTPGLVRQHIDKIRKIAKQGGICLIFNPLSKKRQSKKFGYIGFNTVLEMGEADGVEMNILLLRPNEEPSTTVVAHGDDDRRHIFTLEFPKADPMDFDFVWDKWLKRWLQ</sequence>
<evidence type="ECO:0000313" key="2">
    <source>
        <dbReference type="Proteomes" id="UP000034682"/>
    </source>
</evidence>
<name>A0A0G1T5U1_9BACT</name>
<protein>
    <submittedName>
        <fullName evidence="1">Uncharacterized protein</fullName>
    </submittedName>
</protein>
<proteinExistence type="predicted"/>
<gene>
    <name evidence="1" type="ORF">UY02_C0006G0008</name>
</gene>
<organism evidence="1 2">
    <name type="scientific">Candidatus Giovannonibacteria bacterium GW2011_GWB1_47_6b</name>
    <dbReference type="NCBI Taxonomy" id="1618655"/>
    <lineage>
        <taxon>Bacteria</taxon>
        <taxon>Candidatus Giovannoniibacteriota</taxon>
    </lineage>
</organism>
<dbReference type="Proteomes" id="UP000034682">
    <property type="component" value="Unassembled WGS sequence"/>
</dbReference>
<dbReference type="EMBL" id="LCOK01000006">
    <property type="protein sequence ID" value="KKU77141.1"/>
    <property type="molecule type" value="Genomic_DNA"/>
</dbReference>